<proteinExistence type="predicted"/>
<feature type="region of interest" description="Disordered" evidence="1">
    <location>
        <begin position="1"/>
        <end position="20"/>
    </location>
</feature>
<dbReference type="AlphaFoldDB" id="A0ABC8TDU5"/>
<gene>
    <name evidence="2" type="ORF">ILEXP_LOCUS36706</name>
</gene>
<evidence type="ECO:0000313" key="3">
    <source>
        <dbReference type="Proteomes" id="UP001642360"/>
    </source>
</evidence>
<feature type="non-terminal residue" evidence="2">
    <location>
        <position position="74"/>
    </location>
</feature>
<accession>A0ABC8TDU5</accession>
<organism evidence="2 3">
    <name type="scientific">Ilex paraguariensis</name>
    <name type="common">yerba mate</name>
    <dbReference type="NCBI Taxonomy" id="185542"/>
    <lineage>
        <taxon>Eukaryota</taxon>
        <taxon>Viridiplantae</taxon>
        <taxon>Streptophyta</taxon>
        <taxon>Embryophyta</taxon>
        <taxon>Tracheophyta</taxon>
        <taxon>Spermatophyta</taxon>
        <taxon>Magnoliopsida</taxon>
        <taxon>eudicotyledons</taxon>
        <taxon>Gunneridae</taxon>
        <taxon>Pentapetalae</taxon>
        <taxon>asterids</taxon>
        <taxon>campanulids</taxon>
        <taxon>Aquifoliales</taxon>
        <taxon>Aquifoliaceae</taxon>
        <taxon>Ilex</taxon>
    </lineage>
</organism>
<name>A0ABC8TDU5_9AQUA</name>
<dbReference type="EMBL" id="CAUOFW020004835">
    <property type="protein sequence ID" value="CAK9167433.1"/>
    <property type="molecule type" value="Genomic_DNA"/>
</dbReference>
<evidence type="ECO:0000313" key="2">
    <source>
        <dbReference type="EMBL" id="CAK9167433.1"/>
    </source>
</evidence>
<dbReference type="Proteomes" id="UP001642360">
    <property type="component" value="Unassembled WGS sequence"/>
</dbReference>
<protein>
    <submittedName>
        <fullName evidence="2">Uncharacterized protein</fullName>
    </submittedName>
</protein>
<reference evidence="2 3" key="1">
    <citation type="submission" date="2024-02" db="EMBL/GenBank/DDBJ databases">
        <authorList>
            <person name="Vignale AGUSTIN F."/>
            <person name="Sosa J E."/>
            <person name="Modenutti C."/>
        </authorList>
    </citation>
    <scope>NUCLEOTIDE SEQUENCE [LARGE SCALE GENOMIC DNA]</scope>
</reference>
<keyword evidence="3" id="KW-1185">Reference proteome</keyword>
<sequence length="74" mass="8276">MATWTDEGFKTKGQEKGSVLQESHNYVQSIEQLSPAAVFYNPKGQEKGSVLQESHNYVQSIEQLSPAAVFYNPK</sequence>
<evidence type="ECO:0000256" key="1">
    <source>
        <dbReference type="SAM" id="MobiDB-lite"/>
    </source>
</evidence>
<comment type="caution">
    <text evidence="2">The sequence shown here is derived from an EMBL/GenBank/DDBJ whole genome shotgun (WGS) entry which is preliminary data.</text>
</comment>